<dbReference type="Proteomes" id="UP000593906">
    <property type="component" value="Chromosome 5"/>
</dbReference>
<dbReference type="AlphaFoldDB" id="A0A7S7LG00"/>
<name>A0A7S7LG00_CRYPV</name>
<gene>
    <name evidence="2" type="ORF">CPATCC_002285</name>
</gene>
<sequence>MPIEKKEVFKAIFKSKERKPIKEKKKKQINRDKFVKNNVRYIAPNNEKVKLKIEKMEKDLKRAKNKTKLMRFFDNKAISRSSPLDSRLGTYYEFENEVKMSILTTEGTEVSSITLNLEITAENIKHEKIPGLYHFMIQILFSEKFLEIEYNWNPLEPSSFREYVKDIGGKINIQYLPSCIMISVGCPSKHYIKMLEHFFNTIYLKNKGKPRKLILRKSSIEQAIQNMNLNYVEYIQDESYLRFEILREFIKNNAKSFQRTTNHKTIDILKLWSIGSESTVLSLIKEGNLEVEIMQAYNRIISNKPVIVAFHSNISNEKLFKILNDFNIPILQENEKIKDNTNKTIGDNKSLFKQSKSKNNKNQNNNYSELPPVAVADLKPSIIVNSPIHDSINSNGEIEIQWIIPAFYSSLSSSNSKPLKVISYLLESGSLVNFLNKRKLIKSVSSGEVYFAAHSSQKLGFTIYSVIIKLSEKFESEIDPKSPLIQFIVQSIFAYFNSLIKQIEDSLNNLDIKSTKKDILENKETNRPFLAICDILQIENYISNSNYQMNSERENYIDYFDRNFETTEIAIQNLKSHNPSEILVGNNRFYSKIKVILKYVKFTLENALKPSNFIIFITSKAFFNNNNEYNFKKLKLLLPDPPTINYFELKFEPNFLNLLKDPENLKKYVIKMDPLRQVILKNEIKDEYDFLISPHHLLKNSELTFLDGEFEWSSFSNQIEDDNPIQGTTPYISEPKIISQDENNKFLIYYSQINYPDKSSEILQSSLSSAIIRWYDSIDYSKLLLNKGKQGNLTKNSILASFISRIIFAIWITTTLSLNFNSYRKIGATINFQPCHHFGTALSTNCVQLQVTSPSPMFPEYLKEVLKSIRTVSMLNISKELSERVKVDAIKEINQSILANSATNYCTDKIKQLFLPEIFTHEEVLSEIKELESDEITILLDKKLDIKNPYINVIGLITHIDEPNVSFDIVKESLISNTCFNDFKYFPDSLYTKNTSGEIKFPHPLLEEIDSSRTRLLFYANKENKNNQSNKNENFEMLISTLWISASKNDIQQKSMLILLVSLIQFTFKNMYLPTSLLVDKSQRKNINLLVIPSPFLKKLGLQLILEVSDNKVFSSKDITTSILLLDFLSFIENSEFTEFNYNQDNKPYDKSNHLIDQSLSLNFKQIKTEVILQLLLSQTQIVAQSSYLFSRIVEYFESESFSPSNQNTSRISNEKEQINRIIKSTSLNSAISFIKSIISNNSMILVELNAQNGNSNNPENEIMLKYDFKLAN</sequence>
<dbReference type="OMA" id="ITIAHTM"/>
<organism evidence="2 3">
    <name type="scientific">Cryptosporidium parvum</name>
    <dbReference type="NCBI Taxonomy" id="5807"/>
    <lineage>
        <taxon>Eukaryota</taxon>
        <taxon>Sar</taxon>
        <taxon>Alveolata</taxon>
        <taxon>Apicomplexa</taxon>
        <taxon>Conoidasida</taxon>
        <taxon>Coccidia</taxon>
        <taxon>Eucoccidiorida</taxon>
        <taxon>Eimeriorina</taxon>
        <taxon>Cryptosporidiidae</taxon>
        <taxon>Cryptosporidium</taxon>
    </lineage>
</organism>
<evidence type="ECO:0000256" key="1">
    <source>
        <dbReference type="SAM" id="MobiDB-lite"/>
    </source>
</evidence>
<feature type="region of interest" description="Disordered" evidence="1">
    <location>
        <begin position="348"/>
        <end position="368"/>
    </location>
</feature>
<proteinExistence type="predicted"/>
<evidence type="ECO:0000313" key="3">
    <source>
        <dbReference type="Proteomes" id="UP000593906"/>
    </source>
</evidence>
<dbReference type="Gene3D" id="3.30.830.10">
    <property type="entry name" value="Metalloenzyme, LuxS/M16 peptidase-like"/>
    <property type="match status" value="1"/>
</dbReference>
<dbReference type="VEuPathDB" id="CryptoDB:CPATCC_0024480"/>
<dbReference type="EMBL" id="CP044418">
    <property type="protein sequence ID" value="QOY41699.1"/>
    <property type="molecule type" value="Genomic_DNA"/>
</dbReference>
<protein>
    <submittedName>
        <fullName evidence="2">Uncharacterized protein</fullName>
    </submittedName>
</protein>
<reference evidence="2 3" key="1">
    <citation type="submission" date="2019-09" db="EMBL/GenBank/DDBJ databases">
        <title>Consistent, comparative and evidence-based genome assembly and annotation for Cryptosporidium parvum, C. hominis and C. tyzzeri.</title>
        <authorList>
            <person name="Baptista R.P."/>
            <person name="Li Y."/>
            <person name="Sateriale A."/>
            <person name="Ansell B."/>
            <person name="Jex A."/>
            <person name="Sanders M."/>
            <person name="Brooks K."/>
            <person name="Tracey A."/>
            <person name="Berriman M."/>
            <person name="Striepen B."/>
            <person name="Cotton J.A."/>
            <person name="Kissinger J.C."/>
        </authorList>
    </citation>
    <scope>NUCLEOTIDE SEQUENCE [LARGE SCALE GENOMIC DNA]</scope>
    <source>
        <strain evidence="2 3">IOWA-ATCC</strain>
    </source>
</reference>
<evidence type="ECO:0000313" key="2">
    <source>
        <dbReference type="EMBL" id="QOY41699.1"/>
    </source>
</evidence>
<accession>A0A7S7LG00</accession>